<proteinExistence type="predicted"/>
<reference evidence="1 2" key="1">
    <citation type="submission" date="2011-08" db="EMBL/GenBank/DDBJ databases">
        <authorList>
            <person name="Weinstock G."/>
            <person name="Sodergren E."/>
            <person name="Clifton S."/>
            <person name="Fulton L."/>
            <person name="Fulton B."/>
            <person name="Courtney L."/>
            <person name="Fronick C."/>
            <person name="Harrison M."/>
            <person name="Strong C."/>
            <person name="Farmer C."/>
            <person name="Delahaunty K."/>
            <person name="Markovic C."/>
            <person name="Hall O."/>
            <person name="Minx P."/>
            <person name="Tomlinson C."/>
            <person name="Mitreva M."/>
            <person name="Hou S."/>
            <person name="Chen J."/>
            <person name="Wollam A."/>
            <person name="Pepin K.H."/>
            <person name="Johnson M."/>
            <person name="Bhonagiri V."/>
            <person name="Zhang X."/>
            <person name="Suruliraj S."/>
            <person name="Warren W."/>
            <person name="Chinwalla A."/>
            <person name="Mardis E.R."/>
            <person name="Wilson R.K."/>
        </authorList>
    </citation>
    <scope>NUCLEOTIDE SEQUENCE [LARGE SCALE GENOMIC DNA]</scope>
    <source>
        <strain evidence="1 2">DP7</strain>
    </source>
</reference>
<dbReference type="HOGENOM" id="CLU_2933831_0_0_9"/>
<evidence type="ECO:0000313" key="2">
    <source>
        <dbReference type="Proteomes" id="UP000004416"/>
    </source>
</evidence>
<protein>
    <submittedName>
        <fullName evidence="1">Uncharacterized protein</fullName>
    </submittedName>
</protein>
<gene>
    <name evidence="1" type="ORF">HMPREF0322_03852</name>
</gene>
<name>G9XSA3_DESHA</name>
<organism evidence="1 2">
    <name type="scientific">Desulfitobacterium hafniense DP7</name>
    <dbReference type="NCBI Taxonomy" id="537010"/>
    <lineage>
        <taxon>Bacteria</taxon>
        <taxon>Bacillati</taxon>
        <taxon>Bacillota</taxon>
        <taxon>Clostridia</taxon>
        <taxon>Eubacteriales</taxon>
        <taxon>Desulfitobacteriaceae</taxon>
        <taxon>Desulfitobacterium</taxon>
    </lineage>
</organism>
<accession>G9XSA3</accession>
<sequence length="60" mass="6956">MKLNVHKLWLCKGKRNHFKLYALKTTAADGKKHLTDVADTEQLLRIIQSIPSQKAEHFKL</sequence>
<dbReference type="AlphaFoldDB" id="G9XSA3"/>
<dbReference type="Proteomes" id="UP000004416">
    <property type="component" value="Unassembled WGS sequence"/>
</dbReference>
<comment type="caution">
    <text evidence="1">The sequence shown here is derived from an EMBL/GenBank/DDBJ whole genome shotgun (WGS) entry which is preliminary data.</text>
</comment>
<evidence type="ECO:0000313" key="1">
    <source>
        <dbReference type="EMBL" id="EHL05502.1"/>
    </source>
</evidence>
<dbReference type="EMBL" id="AFZX01000097">
    <property type="protein sequence ID" value="EHL05502.1"/>
    <property type="molecule type" value="Genomic_DNA"/>
</dbReference>